<protein>
    <submittedName>
        <fullName evidence="2">Uncharacterized protein</fullName>
    </submittedName>
</protein>
<accession>A0ABU6QD16</accession>
<sequence length="58" mass="6284">MGEGHDKKGIGGMEPSNEKKDVSEEDSEEEVPASFSLLMDIDANGRLPTLHRGSRDLA</sequence>
<evidence type="ECO:0000256" key="1">
    <source>
        <dbReference type="SAM" id="MobiDB-lite"/>
    </source>
</evidence>
<comment type="caution">
    <text evidence="2">The sequence shown here is derived from an EMBL/GenBank/DDBJ whole genome shotgun (WGS) entry which is preliminary data.</text>
</comment>
<reference evidence="2 3" key="1">
    <citation type="journal article" date="2023" name="Plants (Basel)">
        <title>Bridging the Gap: Combining Genomics and Transcriptomics Approaches to Understand Stylosanthes scabra, an Orphan Legume from the Brazilian Caatinga.</title>
        <authorList>
            <person name="Ferreira-Neto J.R.C."/>
            <person name="da Silva M.D."/>
            <person name="Binneck E."/>
            <person name="de Melo N.F."/>
            <person name="da Silva R.H."/>
            <person name="de Melo A.L.T.M."/>
            <person name="Pandolfi V."/>
            <person name="Bustamante F.O."/>
            <person name="Brasileiro-Vidal A.C."/>
            <person name="Benko-Iseppon A.M."/>
        </authorList>
    </citation>
    <scope>NUCLEOTIDE SEQUENCE [LARGE SCALE GENOMIC DNA]</scope>
    <source>
        <tissue evidence="2">Leaves</tissue>
    </source>
</reference>
<proteinExistence type="predicted"/>
<organism evidence="2 3">
    <name type="scientific">Stylosanthes scabra</name>
    <dbReference type="NCBI Taxonomy" id="79078"/>
    <lineage>
        <taxon>Eukaryota</taxon>
        <taxon>Viridiplantae</taxon>
        <taxon>Streptophyta</taxon>
        <taxon>Embryophyta</taxon>
        <taxon>Tracheophyta</taxon>
        <taxon>Spermatophyta</taxon>
        <taxon>Magnoliopsida</taxon>
        <taxon>eudicotyledons</taxon>
        <taxon>Gunneridae</taxon>
        <taxon>Pentapetalae</taxon>
        <taxon>rosids</taxon>
        <taxon>fabids</taxon>
        <taxon>Fabales</taxon>
        <taxon>Fabaceae</taxon>
        <taxon>Papilionoideae</taxon>
        <taxon>50 kb inversion clade</taxon>
        <taxon>dalbergioids sensu lato</taxon>
        <taxon>Dalbergieae</taxon>
        <taxon>Pterocarpus clade</taxon>
        <taxon>Stylosanthes</taxon>
    </lineage>
</organism>
<evidence type="ECO:0000313" key="3">
    <source>
        <dbReference type="Proteomes" id="UP001341840"/>
    </source>
</evidence>
<dbReference type="Proteomes" id="UP001341840">
    <property type="component" value="Unassembled WGS sequence"/>
</dbReference>
<feature type="region of interest" description="Disordered" evidence="1">
    <location>
        <begin position="1"/>
        <end position="58"/>
    </location>
</feature>
<dbReference type="EMBL" id="JASCZI010000165">
    <property type="protein sequence ID" value="MED6109575.1"/>
    <property type="molecule type" value="Genomic_DNA"/>
</dbReference>
<evidence type="ECO:0000313" key="2">
    <source>
        <dbReference type="EMBL" id="MED6109575.1"/>
    </source>
</evidence>
<keyword evidence="3" id="KW-1185">Reference proteome</keyword>
<gene>
    <name evidence="2" type="ORF">PIB30_034982</name>
</gene>
<name>A0ABU6QD16_9FABA</name>